<dbReference type="RefSeq" id="WP_283407924.1">
    <property type="nucleotide sequence ID" value="NZ_FXUF01000002.1"/>
</dbReference>
<dbReference type="Proteomes" id="UP001158066">
    <property type="component" value="Unassembled WGS sequence"/>
</dbReference>
<comment type="caution">
    <text evidence="1">The sequence shown here is derived from an EMBL/GenBank/DDBJ whole genome shotgun (WGS) entry which is preliminary data.</text>
</comment>
<sequence>MLIHVILAGPLSRYGNGCRELSVEGEKGWQVADLISHLKIPEMSYSFVSIGGRKVEEHRPLSEGVVVTVFPPVSGG</sequence>
<accession>A0AA46AHS0</accession>
<dbReference type="SUPFAM" id="SSF54285">
    <property type="entry name" value="MoaD/ThiS"/>
    <property type="match status" value="1"/>
</dbReference>
<dbReference type="InterPro" id="IPR012675">
    <property type="entry name" value="Beta-grasp_dom_sf"/>
</dbReference>
<evidence type="ECO:0000313" key="2">
    <source>
        <dbReference type="Proteomes" id="UP001158066"/>
    </source>
</evidence>
<reference evidence="1" key="1">
    <citation type="submission" date="2017-05" db="EMBL/GenBank/DDBJ databases">
        <authorList>
            <person name="Varghese N."/>
            <person name="Submissions S."/>
        </authorList>
    </citation>
    <scope>NUCLEOTIDE SEQUENCE</scope>
    <source>
        <strain evidence="1">Su22</strain>
    </source>
</reference>
<dbReference type="EMBL" id="FXUF01000002">
    <property type="protein sequence ID" value="SMP42722.1"/>
    <property type="molecule type" value="Genomic_DNA"/>
</dbReference>
<dbReference type="CDD" id="cd17040">
    <property type="entry name" value="Ubl_MoaD_like"/>
    <property type="match status" value="1"/>
</dbReference>
<proteinExistence type="predicted"/>
<dbReference type="InterPro" id="IPR016155">
    <property type="entry name" value="Mopterin_synth/thiamin_S_b"/>
</dbReference>
<dbReference type="Gene3D" id="3.10.20.30">
    <property type="match status" value="1"/>
</dbReference>
<dbReference type="Pfam" id="PF02597">
    <property type="entry name" value="ThiS"/>
    <property type="match status" value="1"/>
</dbReference>
<dbReference type="AlphaFoldDB" id="A0AA46AHS0"/>
<dbReference type="InterPro" id="IPR003749">
    <property type="entry name" value="ThiS/MoaD-like"/>
</dbReference>
<name>A0AA46AHS0_9CLOT</name>
<keyword evidence="2" id="KW-1185">Reference proteome</keyword>
<evidence type="ECO:0000313" key="1">
    <source>
        <dbReference type="EMBL" id="SMP42722.1"/>
    </source>
</evidence>
<gene>
    <name evidence="1" type="ORF">SAMN06296020_1026</name>
</gene>
<organism evidence="1 2">
    <name type="scientific">Anoxynatronum buryatiense</name>
    <dbReference type="NCBI Taxonomy" id="489973"/>
    <lineage>
        <taxon>Bacteria</taxon>
        <taxon>Bacillati</taxon>
        <taxon>Bacillota</taxon>
        <taxon>Clostridia</taxon>
        <taxon>Eubacteriales</taxon>
        <taxon>Clostridiaceae</taxon>
        <taxon>Anoxynatronum</taxon>
    </lineage>
</organism>
<protein>
    <submittedName>
        <fullName evidence="1">Molybdopterin converting factor, small subunit</fullName>
    </submittedName>
</protein>